<protein>
    <submittedName>
        <fullName evidence="1">Uncharacterized protein</fullName>
    </submittedName>
</protein>
<evidence type="ECO:0000313" key="2">
    <source>
        <dbReference type="Proteomes" id="UP000182932"/>
    </source>
</evidence>
<evidence type="ECO:0000313" key="1">
    <source>
        <dbReference type="EMBL" id="SEJ82059.1"/>
    </source>
</evidence>
<name>A0A975WBT4_9RHOB</name>
<dbReference type="AlphaFoldDB" id="A0A975WBT4"/>
<sequence>MGPRDAHKRLLIQQIYRAESMQRIVEAQSCECATRYPPWDAAEAEYRDRYATGEYWDIVEATSESRRLANELRKVAKPICEAARNW</sequence>
<comment type="caution">
    <text evidence="1">The sequence shown here is derived from an EMBL/GenBank/DDBJ whole genome shotgun (WGS) entry which is preliminary data.</text>
</comment>
<dbReference type="Proteomes" id="UP000182932">
    <property type="component" value="Unassembled WGS sequence"/>
</dbReference>
<dbReference type="EMBL" id="FNYY01000011">
    <property type="protein sequence ID" value="SEJ82059.1"/>
    <property type="molecule type" value="Genomic_DNA"/>
</dbReference>
<reference evidence="1 2" key="1">
    <citation type="submission" date="2016-10" db="EMBL/GenBank/DDBJ databases">
        <authorList>
            <person name="Varghese N."/>
            <person name="Submissions S."/>
        </authorList>
    </citation>
    <scope>NUCLEOTIDE SEQUENCE [LARGE SCALE GENOMIC DNA]</scope>
    <source>
        <strain evidence="1 2">FF3</strain>
    </source>
</reference>
<accession>A0A975WBT4</accession>
<gene>
    <name evidence="1" type="ORF">SAMN04487940_11129</name>
</gene>
<organism evidence="1 2">
    <name type="scientific">Marinovum algicola</name>
    <dbReference type="NCBI Taxonomy" id="42444"/>
    <lineage>
        <taxon>Bacteria</taxon>
        <taxon>Pseudomonadati</taxon>
        <taxon>Pseudomonadota</taxon>
        <taxon>Alphaproteobacteria</taxon>
        <taxon>Rhodobacterales</taxon>
        <taxon>Roseobacteraceae</taxon>
        <taxon>Marinovum</taxon>
    </lineage>
</organism>
<proteinExistence type="predicted"/>
<keyword evidence="2" id="KW-1185">Reference proteome</keyword>